<comment type="catalytic activity">
    <reaction evidence="9">
        <text>malonyl-[ACP] + acetyl-CoA + H(+) = 3-oxobutanoyl-[ACP] + CO2 + CoA</text>
        <dbReference type="Rhea" id="RHEA:12080"/>
        <dbReference type="Rhea" id="RHEA-COMP:9623"/>
        <dbReference type="Rhea" id="RHEA-COMP:9625"/>
        <dbReference type="ChEBI" id="CHEBI:15378"/>
        <dbReference type="ChEBI" id="CHEBI:16526"/>
        <dbReference type="ChEBI" id="CHEBI:57287"/>
        <dbReference type="ChEBI" id="CHEBI:57288"/>
        <dbReference type="ChEBI" id="CHEBI:78449"/>
        <dbReference type="ChEBI" id="CHEBI:78450"/>
        <dbReference type="EC" id="2.3.1.180"/>
    </reaction>
</comment>
<feature type="region of interest" description="ACP-binding" evidence="9">
    <location>
        <begin position="251"/>
        <end position="255"/>
    </location>
</feature>
<organism evidence="12 13">
    <name type="scientific">Iamia majanohamensis</name>
    <dbReference type="NCBI Taxonomy" id="467976"/>
    <lineage>
        <taxon>Bacteria</taxon>
        <taxon>Bacillati</taxon>
        <taxon>Actinomycetota</taxon>
        <taxon>Acidimicrobiia</taxon>
        <taxon>Acidimicrobiales</taxon>
        <taxon>Iamiaceae</taxon>
        <taxon>Iamia</taxon>
    </lineage>
</organism>
<dbReference type="GO" id="GO:0005737">
    <property type="term" value="C:cytoplasm"/>
    <property type="evidence" value="ECO:0007669"/>
    <property type="project" value="UniProtKB-SubCell"/>
</dbReference>
<proteinExistence type="inferred from homology"/>
<comment type="pathway">
    <text evidence="9">Lipid metabolism; fatty acid biosynthesis.</text>
</comment>
<evidence type="ECO:0000256" key="5">
    <source>
        <dbReference type="ARBA" id="ARBA00022832"/>
    </source>
</evidence>
<comment type="domain">
    <text evidence="9">The last Arg residue of the ACP-binding site is essential for the weak association between ACP/AcpP and FabH.</text>
</comment>
<dbReference type="GO" id="GO:0033818">
    <property type="term" value="F:beta-ketoacyl-acyl-carrier-protein synthase III activity"/>
    <property type="evidence" value="ECO:0007669"/>
    <property type="project" value="UniProtKB-UniRule"/>
</dbReference>
<dbReference type="Pfam" id="PF08541">
    <property type="entry name" value="ACP_syn_III_C"/>
    <property type="match status" value="1"/>
</dbReference>
<accession>A0AAE9Y9N1</accession>
<keyword evidence="6 9" id="KW-0443">Lipid metabolism</keyword>
<comment type="function">
    <text evidence="9">Catalyzes the condensation reaction of fatty acid synthesis by the addition to an acyl acceptor of two carbons from malonyl-ACP. Catalyzes the first condensation reaction which initiates fatty acid synthesis and may therefore play a role in governing the total rate of fatty acid production. Possesses both acetoacetyl-ACP synthase and acetyl transacylase activities. Its substrate specificity determines the biosynthesis of branched-chain and/or straight-chain of fatty acids.</text>
</comment>
<evidence type="ECO:0000259" key="10">
    <source>
        <dbReference type="Pfam" id="PF08541"/>
    </source>
</evidence>
<feature type="active site" evidence="9">
    <location>
        <position position="121"/>
    </location>
</feature>
<keyword evidence="4 9" id="KW-0808">Transferase</keyword>
<reference evidence="12" key="1">
    <citation type="submission" date="2023-01" db="EMBL/GenBank/DDBJ databases">
        <title>The diversity of Class Acidimicrobiia in South China Sea sediment environments and the proposal of Iamia marina sp. nov., a novel species of the genus Iamia.</title>
        <authorList>
            <person name="He Y."/>
            <person name="Tian X."/>
        </authorList>
    </citation>
    <scope>NUCLEOTIDE SEQUENCE</scope>
    <source>
        <strain evidence="12">DSM 19957</strain>
    </source>
</reference>
<evidence type="ECO:0000256" key="4">
    <source>
        <dbReference type="ARBA" id="ARBA00022679"/>
    </source>
</evidence>
<evidence type="ECO:0000256" key="3">
    <source>
        <dbReference type="ARBA" id="ARBA00022516"/>
    </source>
</evidence>
<evidence type="ECO:0000313" key="13">
    <source>
        <dbReference type="Proteomes" id="UP001216390"/>
    </source>
</evidence>
<dbReference type="InterPro" id="IPR016039">
    <property type="entry name" value="Thiolase-like"/>
</dbReference>
<evidence type="ECO:0000256" key="1">
    <source>
        <dbReference type="ARBA" id="ARBA00008642"/>
    </source>
</evidence>
<dbReference type="RefSeq" id="WP_272737888.1">
    <property type="nucleotide sequence ID" value="NZ_CP116942.1"/>
</dbReference>
<evidence type="ECO:0000256" key="2">
    <source>
        <dbReference type="ARBA" id="ARBA00022490"/>
    </source>
</evidence>
<keyword evidence="7 9" id="KW-0275">Fatty acid biosynthesis</keyword>
<dbReference type="AlphaFoldDB" id="A0AAE9Y9N1"/>
<keyword evidence="13" id="KW-1185">Reference proteome</keyword>
<keyword evidence="2 9" id="KW-0963">Cytoplasm</keyword>
<gene>
    <name evidence="9" type="primary">fabH</name>
    <name evidence="12" type="ORF">PO878_06470</name>
</gene>
<dbReference type="GO" id="GO:0044550">
    <property type="term" value="P:secondary metabolite biosynthetic process"/>
    <property type="evidence" value="ECO:0007669"/>
    <property type="project" value="TreeGrafter"/>
</dbReference>
<dbReference type="HAMAP" id="MF_01815">
    <property type="entry name" value="FabH"/>
    <property type="match status" value="1"/>
</dbReference>
<dbReference type="Gene3D" id="3.40.47.10">
    <property type="match status" value="1"/>
</dbReference>
<dbReference type="SUPFAM" id="SSF53901">
    <property type="entry name" value="Thiolase-like"/>
    <property type="match status" value="1"/>
</dbReference>
<keyword evidence="9" id="KW-0511">Multifunctional enzyme</keyword>
<dbReference type="InterPro" id="IPR013747">
    <property type="entry name" value="ACP_syn_III_C"/>
</dbReference>
<protein>
    <recommendedName>
        <fullName evidence="9">Beta-ketoacyl-[acyl-carrier-protein] synthase III</fullName>
        <shortName evidence="9">Beta-ketoacyl-ACP synthase III</shortName>
        <shortName evidence="9">KAS III</shortName>
        <ecNumber evidence="9">2.3.1.180</ecNumber>
    </recommendedName>
    <alternativeName>
        <fullName evidence="9">3-oxoacyl-[acyl-carrier-protein] synthase 3</fullName>
    </alternativeName>
    <alternativeName>
        <fullName evidence="9">3-oxoacyl-[acyl-carrier-protein] synthase III</fullName>
    </alternativeName>
</protein>
<feature type="domain" description="Beta-ketoacyl-[acyl-carrier-protein] synthase III N-terminal" evidence="11">
    <location>
        <begin position="116"/>
        <end position="192"/>
    </location>
</feature>
<dbReference type="GO" id="GO:0004315">
    <property type="term" value="F:3-oxoacyl-[acyl-carrier-protein] synthase activity"/>
    <property type="evidence" value="ECO:0007669"/>
    <property type="project" value="InterPro"/>
</dbReference>
<dbReference type="NCBIfam" id="NF006829">
    <property type="entry name" value="PRK09352.1"/>
    <property type="match status" value="1"/>
</dbReference>
<dbReference type="Pfam" id="PF08545">
    <property type="entry name" value="ACP_syn_III"/>
    <property type="match status" value="1"/>
</dbReference>
<evidence type="ECO:0000259" key="11">
    <source>
        <dbReference type="Pfam" id="PF08545"/>
    </source>
</evidence>
<feature type="active site" evidence="9">
    <location>
        <position position="280"/>
    </location>
</feature>
<dbReference type="EC" id="2.3.1.180" evidence="9"/>
<evidence type="ECO:0000256" key="9">
    <source>
        <dbReference type="HAMAP-Rule" id="MF_01815"/>
    </source>
</evidence>
<evidence type="ECO:0000313" key="12">
    <source>
        <dbReference type="EMBL" id="WCO68371.1"/>
    </source>
</evidence>
<dbReference type="GO" id="GO:0006633">
    <property type="term" value="P:fatty acid biosynthetic process"/>
    <property type="evidence" value="ECO:0007669"/>
    <property type="project" value="UniProtKB-UniRule"/>
</dbReference>
<comment type="similarity">
    <text evidence="1 9">Belongs to the thiolase-like superfamily. FabH family.</text>
</comment>
<dbReference type="PANTHER" id="PTHR34069">
    <property type="entry name" value="3-OXOACYL-[ACYL-CARRIER-PROTEIN] SYNTHASE 3"/>
    <property type="match status" value="1"/>
</dbReference>
<dbReference type="KEGG" id="ima:PO878_06470"/>
<keyword evidence="5 9" id="KW-0276">Fatty acid metabolism</keyword>
<dbReference type="InterPro" id="IPR013751">
    <property type="entry name" value="ACP_syn_III_N"/>
</dbReference>
<evidence type="ECO:0000256" key="6">
    <source>
        <dbReference type="ARBA" id="ARBA00023098"/>
    </source>
</evidence>
<dbReference type="Proteomes" id="UP001216390">
    <property type="component" value="Chromosome"/>
</dbReference>
<keyword evidence="3 9" id="KW-0444">Lipid biosynthesis</keyword>
<keyword evidence="8 9" id="KW-0012">Acyltransferase</keyword>
<evidence type="ECO:0000256" key="8">
    <source>
        <dbReference type="ARBA" id="ARBA00023315"/>
    </source>
</evidence>
<dbReference type="EMBL" id="CP116942">
    <property type="protein sequence ID" value="WCO68371.1"/>
    <property type="molecule type" value="Genomic_DNA"/>
</dbReference>
<dbReference type="CDD" id="cd00830">
    <property type="entry name" value="KAS_III"/>
    <property type="match status" value="1"/>
</dbReference>
<feature type="active site" evidence="9">
    <location>
        <position position="250"/>
    </location>
</feature>
<comment type="subunit">
    <text evidence="9">Homodimer.</text>
</comment>
<dbReference type="NCBIfam" id="TIGR00747">
    <property type="entry name" value="fabH"/>
    <property type="match status" value="1"/>
</dbReference>
<comment type="subcellular location">
    <subcellularLocation>
        <location evidence="9">Cytoplasm</location>
    </subcellularLocation>
</comment>
<sequence length="326" mass="32273">MTAATRVAVAVPVAFAGWGAALPERVVGNDELARTLDTSDAWVAGRTGIRTRHVRAAGETTAALAAAAGRRALAAAGLPPGEVDLVVLATSTPDRTLPATASDVSALLGTTGAACDVGAACAGFVHALHLAAPAVASGLSGPALVVGAERMTDVVDPGDRTTAVLFGDGAGAVVLAPSSAGADGPGVVASCLDGDPTLAAHLQVPPGGRWLEMDGPEVFRAATRGLTGSGRAVLDRAGVAPDEVAAYIPHQANRRIIDAVVDRLGLAPERVVVTLDRHGNTSAASVPLALAEAADAGRIGPGDLVLTSAVGAGMTWGSTLLRWGVG</sequence>
<evidence type="ECO:0000256" key="7">
    <source>
        <dbReference type="ARBA" id="ARBA00023160"/>
    </source>
</evidence>
<dbReference type="PANTHER" id="PTHR34069:SF2">
    <property type="entry name" value="BETA-KETOACYL-[ACYL-CARRIER-PROTEIN] SYNTHASE III"/>
    <property type="match status" value="1"/>
</dbReference>
<feature type="domain" description="Beta-ketoacyl-[acyl-carrier-protein] synthase III C-terminal" evidence="10">
    <location>
        <begin position="234"/>
        <end position="323"/>
    </location>
</feature>
<name>A0AAE9Y9N1_9ACTN</name>
<dbReference type="InterPro" id="IPR004655">
    <property type="entry name" value="FabH"/>
</dbReference>